<accession>A0ABD2Y2V2</accession>
<gene>
    <name evidence="3" type="ORF">ACH5RR_036325</name>
</gene>
<name>A0ABD2Y2V2_9GENT</name>
<protein>
    <recommendedName>
        <fullName evidence="2">hAT-like transposase RNase-H fold domain-containing protein</fullName>
    </recommendedName>
</protein>
<dbReference type="Proteomes" id="UP001630127">
    <property type="component" value="Unassembled WGS sequence"/>
</dbReference>
<reference evidence="3 4" key="1">
    <citation type="submission" date="2024-11" db="EMBL/GenBank/DDBJ databases">
        <title>A near-complete genome assembly of Cinchona calisaya.</title>
        <authorList>
            <person name="Lian D.C."/>
            <person name="Zhao X.W."/>
            <person name="Wei L."/>
        </authorList>
    </citation>
    <scope>NUCLEOTIDE SEQUENCE [LARGE SCALE GENOMIC DNA]</scope>
    <source>
        <tissue evidence="3">Nenye</tissue>
    </source>
</reference>
<dbReference type="SUPFAM" id="SSF53098">
    <property type="entry name" value="Ribonuclease H-like"/>
    <property type="match status" value="1"/>
</dbReference>
<organism evidence="3 4">
    <name type="scientific">Cinchona calisaya</name>
    <dbReference type="NCBI Taxonomy" id="153742"/>
    <lineage>
        <taxon>Eukaryota</taxon>
        <taxon>Viridiplantae</taxon>
        <taxon>Streptophyta</taxon>
        <taxon>Embryophyta</taxon>
        <taxon>Tracheophyta</taxon>
        <taxon>Spermatophyta</taxon>
        <taxon>Magnoliopsida</taxon>
        <taxon>eudicotyledons</taxon>
        <taxon>Gunneridae</taxon>
        <taxon>Pentapetalae</taxon>
        <taxon>asterids</taxon>
        <taxon>lamiids</taxon>
        <taxon>Gentianales</taxon>
        <taxon>Rubiaceae</taxon>
        <taxon>Cinchonoideae</taxon>
        <taxon>Cinchoneae</taxon>
        <taxon>Cinchona</taxon>
    </lineage>
</organism>
<evidence type="ECO:0000313" key="4">
    <source>
        <dbReference type="Proteomes" id="UP001630127"/>
    </source>
</evidence>
<feature type="domain" description="hAT-like transposase RNase-H fold" evidence="2">
    <location>
        <begin position="1"/>
        <end position="65"/>
    </location>
</feature>
<sequence>MATQMYGKFEKYWYEFSLILAMAVVFDPWYKFQIVEFFYKKLYGDKTLEYCRECAKVKVKLFLLFELYMNKSSKSTISGDCTSMSTDTCGKAISDFLSVIYLFDSLLMNQIMFASFYSLFFINVMFIDVFFNL</sequence>
<dbReference type="PANTHER" id="PTHR23272:SF167">
    <property type="entry name" value="ZINC FINGER BED DOMAIN-CONTAINING PROTEIN RICESLEEPER 2-LIKE"/>
    <property type="match status" value="1"/>
</dbReference>
<keyword evidence="1" id="KW-1133">Transmembrane helix</keyword>
<dbReference type="InterPro" id="IPR012337">
    <property type="entry name" value="RNaseH-like_sf"/>
</dbReference>
<feature type="transmembrane region" description="Helical" evidence="1">
    <location>
        <begin position="12"/>
        <end position="30"/>
    </location>
</feature>
<dbReference type="Pfam" id="PF14372">
    <property type="entry name" value="hAT-like_RNase-H"/>
    <property type="match status" value="1"/>
</dbReference>
<evidence type="ECO:0000259" key="2">
    <source>
        <dbReference type="Pfam" id="PF14372"/>
    </source>
</evidence>
<evidence type="ECO:0000256" key="1">
    <source>
        <dbReference type="SAM" id="Phobius"/>
    </source>
</evidence>
<dbReference type="EMBL" id="JBJUIK010000015">
    <property type="protein sequence ID" value="KAL3501876.1"/>
    <property type="molecule type" value="Genomic_DNA"/>
</dbReference>
<feature type="transmembrane region" description="Helical" evidence="1">
    <location>
        <begin position="111"/>
        <end position="131"/>
    </location>
</feature>
<dbReference type="PANTHER" id="PTHR23272">
    <property type="entry name" value="BED FINGER-RELATED"/>
    <property type="match status" value="1"/>
</dbReference>
<keyword evidence="4" id="KW-1185">Reference proteome</keyword>
<keyword evidence="1" id="KW-0812">Transmembrane</keyword>
<dbReference type="AlphaFoldDB" id="A0ABD2Y2V2"/>
<evidence type="ECO:0000313" key="3">
    <source>
        <dbReference type="EMBL" id="KAL3501876.1"/>
    </source>
</evidence>
<proteinExistence type="predicted"/>
<comment type="caution">
    <text evidence="3">The sequence shown here is derived from an EMBL/GenBank/DDBJ whole genome shotgun (WGS) entry which is preliminary data.</text>
</comment>
<keyword evidence="1" id="KW-0472">Membrane</keyword>
<dbReference type="InterPro" id="IPR025525">
    <property type="entry name" value="hAT-like_transposase_RNase-H"/>
</dbReference>